<keyword evidence="2" id="KW-1185">Reference proteome</keyword>
<reference evidence="1" key="1">
    <citation type="journal article" date="2023" name="G3 (Bethesda)">
        <title>Whole genome assembly and annotation of the endangered Caribbean coral Acropora cervicornis.</title>
        <authorList>
            <person name="Selwyn J.D."/>
            <person name="Vollmer S.V."/>
        </authorList>
    </citation>
    <scope>NUCLEOTIDE SEQUENCE</scope>
    <source>
        <strain evidence="1">K2</strain>
    </source>
</reference>
<comment type="caution">
    <text evidence="1">The sequence shown here is derived from an EMBL/GenBank/DDBJ whole genome shotgun (WGS) entry which is preliminary data.</text>
</comment>
<organism evidence="1 2">
    <name type="scientific">Acropora cervicornis</name>
    <name type="common">Staghorn coral</name>
    <dbReference type="NCBI Taxonomy" id="6130"/>
    <lineage>
        <taxon>Eukaryota</taxon>
        <taxon>Metazoa</taxon>
        <taxon>Cnidaria</taxon>
        <taxon>Anthozoa</taxon>
        <taxon>Hexacorallia</taxon>
        <taxon>Scleractinia</taxon>
        <taxon>Astrocoeniina</taxon>
        <taxon>Acroporidae</taxon>
        <taxon>Acropora</taxon>
    </lineage>
</organism>
<protein>
    <submittedName>
        <fullName evidence="1">Uncharacterized protein</fullName>
    </submittedName>
</protein>
<accession>A0AAD9QMS1</accession>
<sequence length="187" mass="20604">MKTQCGLSLWFFWKDYRLSMSEETTGDSQTANNLPWCISCSKDGIVAAQSELDCDDLKGDFTGLIGFTKPHPLSSPVNKYSSLIRAQTFSSVLDNVDIPVETSSARNFSKAPLRLKFALSPKGAAWNLEDDEDIESAISCCTDGVPFGYTAGGLYYSTDQHLQLLHSTVQGCKEDCPLSSETEKKHR</sequence>
<name>A0AAD9QMS1_ACRCE</name>
<evidence type="ECO:0000313" key="2">
    <source>
        <dbReference type="Proteomes" id="UP001249851"/>
    </source>
</evidence>
<reference evidence="1" key="2">
    <citation type="journal article" date="2023" name="Science">
        <title>Genomic signatures of disease resistance in endangered staghorn corals.</title>
        <authorList>
            <person name="Vollmer S.V."/>
            <person name="Selwyn J.D."/>
            <person name="Despard B.A."/>
            <person name="Roesel C.L."/>
        </authorList>
    </citation>
    <scope>NUCLEOTIDE SEQUENCE</scope>
    <source>
        <strain evidence="1">K2</strain>
    </source>
</reference>
<dbReference type="Proteomes" id="UP001249851">
    <property type="component" value="Unassembled WGS sequence"/>
</dbReference>
<evidence type="ECO:0000313" key="1">
    <source>
        <dbReference type="EMBL" id="KAK2563994.1"/>
    </source>
</evidence>
<proteinExistence type="predicted"/>
<dbReference type="AlphaFoldDB" id="A0AAD9QMS1"/>
<dbReference type="EMBL" id="JARQWQ010000023">
    <property type="protein sequence ID" value="KAK2563994.1"/>
    <property type="molecule type" value="Genomic_DNA"/>
</dbReference>
<gene>
    <name evidence="1" type="ORF">P5673_012200</name>
</gene>